<dbReference type="InterPro" id="IPR003838">
    <property type="entry name" value="ABC3_permease_C"/>
</dbReference>
<feature type="region of interest" description="Disordered" evidence="7">
    <location>
        <begin position="753"/>
        <end position="784"/>
    </location>
</feature>
<evidence type="ECO:0000313" key="10">
    <source>
        <dbReference type="EMBL" id="EPH39491.1"/>
    </source>
</evidence>
<evidence type="ECO:0000256" key="4">
    <source>
        <dbReference type="ARBA" id="ARBA00022989"/>
    </source>
</evidence>
<dbReference type="PATRIC" id="fig|1286094.4.peg.7387"/>
<organism evidence="10 11">
    <name type="scientific">Streptomyces aurantiacus JA 4570</name>
    <dbReference type="NCBI Taxonomy" id="1286094"/>
    <lineage>
        <taxon>Bacteria</taxon>
        <taxon>Bacillati</taxon>
        <taxon>Actinomycetota</taxon>
        <taxon>Actinomycetes</taxon>
        <taxon>Kitasatosporales</taxon>
        <taxon>Streptomycetaceae</taxon>
        <taxon>Streptomyces</taxon>
        <taxon>Streptomyces aurantiacus group</taxon>
    </lineage>
</organism>
<gene>
    <name evidence="10" type="ORF">STRAU_7460</name>
</gene>
<dbReference type="EMBL" id="AOPZ01000529">
    <property type="protein sequence ID" value="EPH39491.1"/>
    <property type="molecule type" value="Genomic_DNA"/>
</dbReference>
<protein>
    <recommendedName>
        <fullName evidence="9">ABC3 transporter permease C-terminal domain-containing protein</fullName>
    </recommendedName>
</protein>
<feature type="compositionally biased region" description="Gly residues" evidence="7">
    <location>
        <begin position="701"/>
        <end position="730"/>
    </location>
</feature>
<evidence type="ECO:0000256" key="8">
    <source>
        <dbReference type="SAM" id="Phobius"/>
    </source>
</evidence>
<accession>S3Z6Y2</accession>
<feature type="compositionally biased region" description="Gly residues" evidence="7">
    <location>
        <begin position="753"/>
        <end position="764"/>
    </location>
</feature>
<proteinExistence type="inferred from homology"/>
<evidence type="ECO:0000256" key="3">
    <source>
        <dbReference type="ARBA" id="ARBA00022692"/>
    </source>
</evidence>
<comment type="subcellular location">
    <subcellularLocation>
        <location evidence="1">Cell membrane</location>
        <topology evidence="1">Multi-pass membrane protein</topology>
    </subcellularLocation>
</comment>
<feature type="transmembrane region" description="Helical" evidence="8">
    <location>
        <begin position="339"/>
        <end position="361"/>
    </location>
</feature>
<evidence type="ECO:0000256" key="5">
    <source>
        <dbReference type="ARBA" id="ARBA00023136"/>
    </source>
</evidence>
<name>S3Z6Y2_9ACTN</name>
<feature type="compositionally biased region" description="Basic and acidic residues" evidence="7">
    <location>
        <begin position="688"/>
        <end position="699"/>
    </location>
</feature>
<feature type="compositionally biased region" description="Gly residues" evidence="7">
    <location>
        <begin position="675"/>
        <end position="687"/>
    </location>
</feature>
<feature type="transmembrane region" description="Helical" evidence="8">
    <location>
        <begin position="208"/>
        <end position="232"/>
    </location>
</feature>
<dbReference type="Proteomes" id="UP000014629">
    <property type="component" value="Unassembled WGS sequence"/>
</dbReference>
<comment type="similarity">
    <text evidence="6">Belongs to the ABC-4 integral membrane protein family.</text>
</comment>
<evidence type="ECO:0000256" key="1">
    <source>
        <dbReference type="ARBA" id="ARBA00004651"/>
    </source>
</evidence>
<keyword evidence="3 8" id="KW-0812">Transmembrane</keyword>
<dbReference type="AlphaFoldDB" id="S3Z6Y2"/>
<evidence type="ECO:0000256" key="6">
    <source>
        <dbReference type="ARBA" id="ARBA00038076"/>
    </source>
</evidence>
<dbReference type="PANTHER" id="PTHR30572">
    <property type="entry name" value="MEMBRANE COMPONENT OF TRANSPORTER-RELATED"/>
    <property type="match status" value="1"/>
</dbReference>
<feature type="transmembrane region" description="Helical" evidence="8">
    <location>
        <begin position="306"/>
        <end position="327"/>
    </location>
</feature>
<dbReference type="GO" id="GO:0005886">
    <property type="term" value="C:plasma membrane"/>
    <property type="evidence" value="ECO:0007669"/>
    <property type="project" value="UniProtKB-SubCell"/>
</dbReference>
<feature type="region of interest" description="Disordered" evidence="7">
    <location>
        <begin position="650"/>
        <end position="730"/>
    </location>
</feature>
<feature type="compositionally biased region" description="Low complexity" evidence="7">
    <location>
        <begin position="651"/>
        <end position="666"/>
    </location>
</feature>
<keyword evidence="11" id="KW-1185">Reference proteome</keyword>
<reference evidence="10 11" key="1">
    <citation type="submission" date="2013-02" db="EMBL/GenBank/DDBJ databases">
        <title>Draft Genome Sequence of Streptomyces aurantiacus, Which Produces Setomimycin.</title>
        <authorList>
            <person name="Gruening B.A."/>
            <person name="Praeg A."/>
            <person name="Erxleben A."/>
            <person name="Guenther S."/>
            <person name="Mueller M."/>
        </authorList>
    </citation>
    <scope>NUCLEOTIDE SEQUENCE [LARGE SCALE GENOMIC DNA]</scope>
    <source>
        <strain evidence="10 11">JA 4570</strain>
    </source>
</reference>
<sequence>MILASLRARWAGFLGAFVAVSLGVALTAAMGVGLAASLDPPVREPERFAGSPVVVAGRDALTVPVRRGPEIRHVSKKLAHPHPVDRELLRALGRLGQIRTDRKPSDRTPPDAVGVAAPVGAVRAAVAASGSGARVLTGDDRRLVDPATERDARALVAVNSFLGTAGGVAAFVSAFVTASTFAFVVALRRREIGLLRAAGASRGQVRRWLLGEALAVGSMASAAGCAGGAWAAPVLAGALVDAGVAPPWFTVADGFSWTWWPYQLAFWTGLVVAVAGAWSAVWRAGRVSPVEALRDASLDVGVLPPARRVVGSLLLAGGLGLLAWTLWSEPADLLKRKTYTTQPMVLATGVAALAPVLVRYVKLPLRRPRVRAGRGGPAAHRVSSLFRIARANVGGSVRRTAAVASPVLVTVALAGCLFGSAATVGGAKAAEARARTGAQLVVTGDDLRPVGGPVPGATVAASGATAVFVREDDGTALVRTEARAVPDPGAFAAVTRLPVVAGDVRRLDDRSIVVNEEWERHRVGERVDVWLGDGRRARLRIAAVLARGTGDNGAYVTARNAPSAPLDRVDVTLRDGADRAAVAAALRAATGGQVRPAGEWLGRGVAGRRVPARHEAPDAPRAAHAARDLPRVHGDLAAEHAAHDGAGAGAGTALAAARGGDPGTDTARGRRRGGPRGGGGHGAGPRGDAGRPRRPERGAGEPVGTGGGGGAVGGDGGLRGGVRGGGRGGRGVGGAAGAGGGGLRGWWARCVGGGGGARYAGGRPGAWMARSRRPRRSGGGPRGR</sequence>
<dbReference type="InterPro" id="IPR050250">
    <property type="entry name" value="Macrolide_Exporter_MacB"/>
</dbReference>
<dbReference type="GO" id="GO:0022857">
    <property type="term" value="F:transmembrane transporter activity"/>
    <property type="evidence" value="ECO:0007669"/>
    <property type="project" value="TreeGrafter"/>
</dbReference>
<comment type="caution">
    <text evidence="10">The sequence shown here is derived from an EMBL/GenBank/DDBJ whole genome shotgun (WGS) entry which is preliminary data.</text>
</comment>
<feature type="domain" description="ABC3 transporter permease C-terminal" evidence="9">
    <location>
        <begin position="165"/>
        <end position="289"/>
    </location>
</feature>
<evidence type="ECO:0000256" key="2">
    <source>
        <dbReference type="ARBA" id="ARBA00022475"/>
    </source>
</evidence>
<feature type="transmembrane region" description="Helical" evidence="8">
    <location>
        <begin position="264"/>
        <end position="285"/>
    </location>
</feature>
<evidence type="ECO:0000259" key="9">
    <source>
        <dbReference type="Pfam" id="PF02687"/>
    </source>
</evidence>
<dbReference type="Pfam" id="PF02687">
    <property type="entry name" value="FtsX"/>
    <property type="match status" value="1"/>
</dbReference>
<evidence type="ECO:0000313" key="11">
    <source>
        <dbReference type="Proteomes" id="UP000014629"/>
    </source>
</evidence>
<keyword evidence="5 8" id="KW-0472">Membrane</keyword>
<keyword evidence="2" id="KW-1003">Cell membrane</keyword>
<evidence type="ECO:0000256" key="7">
    <source>
        <dbReference type="SAM" id="MobiDB-lite"/>
    </source>
</evidence>
<feature type="transmembrane region" description="Helical" evidence="8">
    <location>
        <begin position="161"/>
        <end position="187"/>
    </location>
</feature>
<keyword evidence="4 8" id="KW-1133">Transmembrane helix</keyword>
<dbReference type="PANTHER" id="PTHR30572:SF4">
    <property type="entry name" value="ABC TRANSPORTER PERMEASE YTRF"/>
    <property type="match status" value="1"/>
</dbReference>